<dbReference type="SUPFAM" id="SSF53335">
    <property type="entry name" value="S-adenosyl-L-methionine-dependent methyltransferases"/>
    <property type="match status" value="1"/>
</dbReference>
<proteinExistence type="inferred from homology"/>
<dbReference type="EC" id="5.1.3.2" evidence="4"/>
<evidence type="ECO:0000313" key="4">
    <source>
        <dbReference type="EMBL" id="CUM92162.1"/>
    </source>
</evidence>
<keyword evidence="2" id="KW-1133">Transmembrane helix</keyword>
<protein>
    <submittedName>
        <fullName evidence="4">UDP-glucose 4-epimerase</fullName>
        <ecNumber evidence="4">5.1.3.2</ecNumber>
    </submittedName>
</protein>
<keyword evidence="4" id="KW-0413">Isomerase</keyword>
<dbReference type="PANTHER" id="PTHR43318:SF1">
    <property type="entry name" value="POLYSACCHARIDE BIOSYNTHESIS PROTEIN EPSC-RELATED"/>
    <property type="match status" value="1"/>
</dbReference>
<dbReference type="Pfam" id="PF13727">
    <property type="entry name" value="CoA_binding_3"/>
    <property type="match status" value="1"/>
</dbReference>
<organism evidence="4 5">
    <name type="scientific">Coprococcus comes</name>
    <dbReference type="NCBI Taxonomy" id="410072"/>
    <lineage>
        <taxon>Bacteria</taxon>
        <taxon>Bacillati</taxon>
        <taxon>Bacillota</taxon>
        <taxon>Clostridia</taxon>
        <taxon>Lachnospirales</taxon>
        <taxon>Lachnospiraceae</taxon>
        <taxon>Coprococcus</taxon>
    </lineage>
</organism>
<name>A0A173SNU7_9FIRM</name>
<dbReference type="PANTHER" id="PTHR43318">
    <property type="entry name" value="UDP-N-ACETYLGLUCOSAMINE 4,6-DEHYDRATASE"/>
    <property type="match status" value="1"/>
</dbReference>
<dbReference type="GO" id="GO:0003978">
    <property type="term" value="F:UDP-glucose 4-epimerase activity"/>
    <property type="evidence" value="ECO:0007669"/>
    <property type="project" value="UniProtKB-EC"/>
</dbReference>
<dbReference type="InterPro" id="IPR003869">
    <property type="entry name" value="Polysac_CapD-like"/>
</dbReference>
<gene>
    <name evidence="4" type="primary">capD</name>
    <name evidence="4" type="ORF">ERS852574_01593</name>
</gene>
<dbReference type="Gene3D" id="3.40.50.720">
    <property type="entry name" value="NAD(P)-binding Rossmann-like Domain"/>
    <property type="match status" value="2"/>
</dbReference>
<sequence>MKKTWGLQNSRSRMIALFIVDILSVILDSYLAIILRFKLDNIWVPAEYMYSVESYMVINVITTVVIFLVLNLYNRVWSYASINEMLAILGATMLSTVFQAFGFSLLYLQVPRSYYFFYFILLSITTIITRFSYRILHTMENGLKKSTRHSRNTIVIGAGEAGNMIIKELKSSKYLNQKVVCVIDDNPSKKGKYIHGIRIVGGRDKIQEAAKKYDAEEIILAIPSAGTKNTRDILRICNLTDCKLKILPGMYQLINDDVGVSNLREVSIEDLLGRDTIEIDMESVGQYVRNKRVLVTGGGGSIGSELCRQIASHNPKLLIIFDIYENNAYDIQQELVRKYPNLKLEVLIGSVRNTSRIESVMEHYRPDVVFHAAAHKHVPLMEDSPNEAIKNNVFGTYKTARAADKYGVKKFVLISTDKAVNPTNIMGASKRMCEMIVQTFSKYSRTEYVIVRFGNVLGSNGSVIPLFKKQMEAGGPVTVTHPDIIRYFMTIPEAVSLVLQAGAYAHGGEIFVLDMGEPVKIADLAKNLIRLSGYTLGVNMEIKYTGLRPGEKLYEELLTKEEGLQKTANNLIFIGKPLEFDEVHFLSQLRELEKAAMEESPDIKEKVADMISTYHIRPEDKKRDSEAFQELVSLGRISHEGPIVDEKHSGI</sequence>
<accession>A0A173SNU7</accession>
<reference evidence="4 5" key="1">
    <citation type="submission" date="2015-09" db="EMBL/GenBank/DDBJ databases">
        <authorList>
            <consortium name="Pathogen Informatics"/>
        </authorList>
    </citation>
    <scope>NUCLEOTIDE SEQUENCE [LARGE SCALE GENOMIC DNA]</scope>
    <source>
        <strain evidence="4 5">2789STDY5834962</strain>
    </source>
</reference>
<feature type="domain" description="Polysaccharide biosynthesis protein CapD-like" evidence="3">
    <location>
        <begin position="293"/>
        <end position="574"/>
    </location>
</feature>
<evidence type="ECO:0000259" key="3">
    <source>
        <dbReference type="Pfam" id="PF02719"/>
    </source>
</evidence>
<dbReference type="InterPro" id="IPR051203">
    <property type="entry name" value="Polysaccharide_Synthase-Rel"/>
</dbReference>
<comment type="similarity">
    <text evidence="1">Belongs to the polysaccharide synthase family.</text>
</comment>
<evidence type="ECO:0000256" key="1">
    <source>
        <dbReference type="ARBA" id="ARBA00007430"/>
    </source>
</evidence>
<feature type="transmembrane region" description="Helical" evidence="2">
    <location>
        <begin position="85"/>
        <end position="108"/>
    </location>
</feature>
<dbReference type="InterPro" id="IPR036291">
    <property type="entry name" value="NAD(P)-bd_dom_sf"/>
</dbReference>
<dbReference type="SUPFAM" id="SSF51735">
    <property type="entry name" value="NAD(P)-binding Rossmann-fold domains"/>
    <property type="match status" value="1"/>
</dbReference>
<evidence type="ECO:0000313" key="5">
    <source>
        <dbReference type="Proteomes" id="UP000095727"/>
    </source>
</evidence>
<dbReference type="RefSeq" id="WP_055156534.1">
    <property type="nucleotide sequence ID" value="NZ_CYXR01000009.1"/>
</dbReference>
<feature type="transmembrane region" description="Helical" evidence="2">
    <location>
        <begin position="12"/>
        <end position="35"/>
    </location>
</feature>
<feature type="transmembrane region" description="Helical" evidence="2">
    <location>
        <begin position="114"/>
        <end position="136"/>
    </location>
</feature>
<evidence type="ECO:0000256" key="2">
    <source>
        <dbReference type="SAM" id="Phobius"/>
    </source>
</evidence>
<dbReference type="AlphaFoldDB" id="A0A173SNU7"/>
<dbReference type="EMBL" id="CYXR01000009">
    <property type="protein sequence ID" value="CUM92162.1"/>
    <property type="molecule type" value="Genomic_DNA"/>
</dbReference>
<dbReference type="CDD" id="cd05237">
    <property type="entry name" value="UDP_invert_4-6DH_SDR_e"/>
    <property type="match status" value="1"/>
</dbReference>
<dbReference type="Proteomes" id="UP000095727">
    <property type="component" value="Unassembled WGS sequence"/>
</dbReference>
<dbReference type="InterPro" id="IPR029063">
    <property type="entry name" value="SAM-dependent_MTases_sf"/>
</dbReference>
<keyword evidence="2" id="KW-0812">Transmembrane</keyword>
<dbReference type="Pfam" id="PF02719">
    <property type="entry name" value="Polysacc_synt_2"/>
    <property type="match status" value="1"/>
</dbReference>
<feature type="transmembrane region" description="Helical" evidence="2">
    <location>
        <begin position="55"/>
        <end position="73"/>
    </location>
</feature>
<keyword evidence="2" id="KW-0472">Membrane</keyword>